<evidence type="ECO:0000313" key="11">
    <source>
        <dbReference type="EMBL" id="ASJ52824.1"/>
    </source>
</evidence>
<dbReference type="PANTHER" id="PTHR38042">
    <property type="entry name" value="UROPORPHYRINOGEN-III SYNTHASE, CHLOROPLASTIC"/>
    <property type="match status" value="1"/>
</dbReference>
<dbReference type="SUPFAM" id="SSF69618">
    <property type="entry name" value="HemD-like"/>
    <property type="match status" value="1"/>
</dbReference>
<dbReference type="GO" id="GO:0006780">
    <property type="term" value="P:uroporphyrinogen III biosynthetic process"/>
    <property type="evidence" value="ECO:0007669"/>
    <property type="project" value="UniProtKB-UniRule"/>
</dbReference>
<dbReference type="EMBL" id="CP018145">
    <property type="protein sequence ID" value="ASJ52824.1"/>
    <property type="molecule type" value="Genomic_DNA"/>
</dbReference>
<evidence type="ECO:0000256" key="8">
    <source>
        <dbReference type="ARBA" id="ARBA00048617"/>
    </source>
</evidence>
<dbReference type="InterPro" id="IPR036108">
    <property type="entry name" value="4pyrrol_syn_uPrphyn_synt_sf"/>
</dbReference>
<feature type="domain" description="Tetrapyrrole biosynthesis uroporphyrinogen III synthase" evidence="10">
    <location>
        <begin position="26"/>
        <end position="254"/>
    </location>
</feature>
<dbReference type="RefSeq" id="WP_088906704.1">
    <property type="nucleotide sequence ID" value="NZ_CP018145.1"/>
</dbReference>
<comment type="similarity">
    <text evidence="2 9">Belongs to the uroporphyrinogen-III synthase family.</text>
</comment>
<dbReference type="Proteomes" id="UP000197781">
    <property type="component" value="Chromosome"/>
</dbReference>
<comment type="catalytic activity">
    <reaction evidence="8 9">
        <text>hydroxymethylbilane = uroporphyrinogen III + H2O</text>
        <dbReference type="Rhea" id="RHEA:18965"/>
        <dbReference type="ChEBI" id="CHEBI:15377"/>
        <dbReference type="ChEBI" id="CHEBI:57308"/>
        <dbReference type="ChEBI" id="CHEBI:57845"/>
        <dbReference type="EC" id="4.2.1.75"/>
    </reaction>
</comment>
<evidence type="ECO:0000259" key="10">
    <source>
        <dbReference type="Pfam" id="PF02602"/>
    </source>
</evidence>
<dbReference type="AlphaFoldDB" id="A0A220MCT4"/>
<evidence type="ECO:0000256" key="5">
    <source>
        <dbReference type="ARBA" id="ARBA00023244"/>
    </source>
</evidence>
<dbReference type="GO" id="GO:0004852">
    <property type="term" value="F:uroporphyrinogen-III synthase activity"/>
    <property type="evidence" value="ECO:0007669"/>
    <property type="project" value="UniProtKB-UniRule"/>
</dbReference>
<evidence type="ECO:0000256" key="7">
    <source>
        <dbReference type="ARBA" id="ARBA00040167"/>
    </source>
</evidence>
<evidence type="ECO:0000256" key="4">
    <source>
        <dbReference type="ARBA" id="ARBA00023239"/>
    </source>
</evidence>
<dbReference type="FunFam" id="3.40.50.10090:FF:000001">
    <property type="entry name" value="Bifunctional uroporphyrinogen-III C-methyltransferase/uroporphyrinogen-III synthase"/>
    <property type="match status" value="1"/>
</dbReference>
<evidence type="ECO:0000256" key="1">
    <source>
        <dbReference type="ARBA" id="ARBA00004772"/>
    </source>
</evidence>
<dbReference type="KEGG" id="bfm:BP422_04195"/>
<protein>
    <recommendedName>
        <fullName evidence="7 9">Uroporphyrinogen-III synthase</fullName>
        <ecNumber evidence="3 9">4.2.1.75</ecNumber>
    </recommendedName>
</protein>
<dbReference type="Pfam" id="PF02602">
    <property type="entry name" value="HEM4"/>
    <property type="match status" value="1"/>
</dbReference>
<organism evidence="11 12">
    <name type="scientific">Brevibacillus formosus</name>
    <dbReference type="NCBI Taxonomy" id="54913"/>
    <lineage>
        <taxon>Bacteria</taxon>
        <taxon>Bacillati</taxon>
        <taxon>Bacillota</taxon>
        <taxon>Bacilli</taxon>
        <taxon>Bacillales</taxon>
        <taxon>Paenibacillaceae</taxon>
        <taxon>Brevibacillus</taxon>
    </lineage>
</organism>
<evidence type="ECO:0000313" key="12">
    <source>
        <dbReference type="Proteomes" id="UP000197781"/>
    </source>
</evidence>
<evidence type="ECO:0000256" key="3">
    <source>
        <dbReference type="ARBA" id="ARBA00013109"/>
    </source>
</evidence>
<evidence type="ECO:0000256" key="2">
    <source>
        <dbReference type="ARBA" id="ARBA00008133"/>
    </source>
</evidence>
<comment type="pathway">
    <text evidence="1 9">Porphyrin-containing compound metabolism; protoporphyrin-IX biosynthesis; coproporphyrinogen-III from 5-aminolevulinate: step 3/4.</text>
</comment>
<comment type="function">
    <text evidence="6 9">Catalyzes cyclization of the linear tetrapyrrole, hydroxymethylbilane, to the macrocyclic uroporphyrinogen III.</text>
</comment>
<dbReference type="PANTHER" id="PTHR38042:SF1">
    <property type="entry name" value="UROPORPHYRINOGEN-III SYNTHASE, CHLOROPLASTIC"/>
    <property type="match status" value="1"/>
</dbReference>
<accession>A0A220MCT4</accession>
<name>A0A220MCT4_9BACL</name>
<dbReference type="InterPro" id="IPR039793">
    <property type="entry name" value="UROS/Hem4"/>
</dbReference>
<reference evidence="11 12" key="1">
    <citation type="submission" date="2016-11" db="EMBL/GenBank/DDBJ databases">
        <authorList>
            <person name="Jaros S."/>
            <person name="Januszkiewicz K."/>
            <person name="Wedrychowicz H."/>
        </authorList>
    </citation>
    <scope>NUCLEOTIDE SEQUENCE [LARGE SCALE GENOMIC DNA]</scope>
    <source>
        <strain evidence="11 12">NF2</strain>
    </source>
</reference>
<dbReference type="GO" id="GO:0006782">
    <property type="term" value="P:protoporphyrinogen IX biosynthetic process"/>
    <property type="evidence" value="ECO:0007669"/>
    <property type="project" value="UniProtKB-UniRule"/>
</dbReference>
<dbReference type="Gene3D" id="3.40.50.10090">
    <property type="match status" value="2"/>
</dbReference>
<proteinExistence type="inferred from homology"/>
<keyword evidence="5 9" id="KW-0627">Porphyrin biosynthesis</keyword>
<gene>
    <name evidence="11" type="ORF">BP422_04195</name>
</gene>
<dbReference type="InterPro" id="IPR003754">
    <property type="entry name" value="4pyrrol_synth_uPrphyn_synth"/>
</dbReference>
<dbReference type="CDD" id="cd06578">
    <property type="entry name" value="HemD"/>
    <property type="match status" value="1"/>
</dbReference>
<keyword evidence="4 9" id="KW-0456">Lyase</keyword>
<dbReference type="EC" id="4.2.1.75" evidence="3 9"/>
<evidence type="ECO:0000256" key="6">
    <source>
        <dbReference type="ARBA" id="ARBA00037589"/>
    </source>
</evidence>
<evidence type="ECO:0000256" key="9">
    <source>
        <dbReference type="RuleBase" id="RU366031"/>
    </source>
</evidence>
<sequence length="270" mass="29248">MIVHGSHKPLTGKCIMVTRARSQVRELVEHIERLGGEAYAFPLLKMMPPTDTARLDEAITQLPTYDWVVFTSVNGVLFFLERMREVGVGLEAFTGKIAAVGPKTAKALEHHGLEVAVIPSDYVAEGLLSSLYDQLVSGQRVLLPRADIARKALPKELARLGLAVTEVDVYHTVIDAEQAPDAAEKLQQGLIDIILFTSSSTVTHFMAAMEPYASSDWLEHVQIACIGPITADTAKQNGLSVHAVASEYTVEGLLAAIIENLGGNRHGTNI</sequence>